<gene>
    <name evidence="1" type="ORF">EURHEDRAFT_515774</name>
</gene>
<evidence type="ECO:0000313" key="2">
    <source>
        <dbReference type="Proteomes" id="UP000019804"/>
    </source>
</evidence>
<dbReference type="HOGENOM" id="CLU_035263_1_2_1"/>
<reference evidence="2" key="1">
    <citation type="journal article" date="2014" name="Nat. Commun.">
        <title>Genomic adaptations of the halophilic Dead Sea filamentous fungus Eurotium rubrum.</title>
        <authorList>
            <person name="Kis-Papo T."/>
            <person name="Weig A.R."/>
            <person name="Riley R."/>
            <person name="Persoh D."/>
            <person name="Salamov A."/>
            <person name="Sun H."/>
            <person name="Lipzen A."/>
            <person name="Wasser S.P."/>
            <person name="Rambold G."/>
            <person name="Grigoriev I.V."/>
            <person name="Nevo E."/>
        </authorList>
    </citation>
    <scope>NUCLEOTIDE SEQUENCE [LARGE SCALE GENOMIC DNA]</scope>
    <source>
        <strain evidence="2">CBS 135680</strain>
    </source>
</reference>
<name>A0A017SCV4_ASPRC</name>
<dbReference type="GeneID" id="63701533"/>
<dbReference type="OrthoDB" id="3350591at2759"/>
<dbReference type="AlphaFoldDB" id="A0A017SCV4"/>
<evidence type="ECO:0000313" key="1">
    <source>
        <dbReference type="EMBL" id="EYE94601.1"/>
    </source>
</evidence>
<dbReference type="PANTHER" id="PTHR38797:SF6">
    <property type="match status" value="1"/>
</dbReference>
<sequence>MADPQNVNVEFFREIVYSQQFKILNDLIYNPDATVDNALDQITDLTLSAHTAPIEEEYFTPGNVDYYLSLALMEHKRLVEFIHALQKRTARDPSTGDPLTVQGQILWTDLPSFGYTEYETWDSNGGDYTVFWFLDLQGGSRQRMMNDNAFVTQFTQATHISYNPPDQGFSIHRLDRSLRAIMTLRLGLENDKVPMETLFKTAVMEVACVWFMYAADRLGYERGRWDAWVERLRDARAVCNDERMRGVIGEALGCVSRTMSRCD</sequence>
<keyword evidence="2" id="KW-1185">Reference proteome</keyword>
<protein>
    <submittedName>
        <fullName evidence="1">Uncharacterized protein</fullName>
    </submittedName>
</protein>
<dbReference type="STRING" id="1388766.A0A017SCV4"/>
<dbReference type="Proteomes" id="UP000019804">
    <property type="component" value="Unassembled WGS sequence"/>
</dbReference>
<dbReference type="Pfam" id="PF12311">
    <property type="entry name" value="DUF3632"/>
    <property type="match status" value="1"/>
</dbReference>
<dbReference type="EMBL" id="KK088425">
    <property type="protein sequence ID" value="EYE94601.1"/>
    <property type="molecule type" value="Genomic_DNA"/>
</dbReference>
<dbReference type="InterPro" id="IPR022085">
    <property type="entry name" value="OpdG"/>
</dbReference>
<organism evidence="1 2">
    <name type="scientific">Aspergillus ruber (strain CBS 135680)</name>
    <dbReference type="NCBI Taxonomy" id="1388766"/>
    <lineage>
        <taxon>Eukaryota</taxon>
        <taxon>Fungi</taxon>
        <taxon>Dikarya</taxon>
        <taxon>Ascomycota</taxon>
        <taxon>Pezizomycotina</taxon>
        <taxon>Eurotiomycetes</taxon>
        <taxon>Eurotiomycetidae</taxon>
        <taxon>Eurotiales</taxon>
        <taxon>Aspergillaceae</taxon>
        <taxon>Aspergillus</taxon>
        <taxon>Aspergillus subgen. Aspergillus</taxon>
    </lineage>
</organism>
<dbReference type="RefSeq" id="XP_040638289.1">
    <property type="nucleotide sequence ID" value="XM_040786409.1"/>
</dbReference>
<dbReference type="PANTHER" id="PTHR38797">
    <property type="entry name" value="NUCLEAR PORE COMPLEX PROTEIN NUP85-RELATED"/>
    <property type="match status" value="1"/>
</dbReference>
<accession>A0A017SCV4</accession>
<dbReference type="InterPro" id="IPR053204">
    <property type="entry name" value="Oxopyrrolidines_Biosynth-assoc"/>
</dbReference>
<proteinExistence type="predicted"/>